<dbReference type="AlphaFoldDB" id="A0A7Z7MWB6"/>
<evidence type="ECO:0000313" key="2">
    <source>
        <dbReference type="Proteomes" id="UP000242886"/>
    </source>
</evidence>
<sequence length="574" mass="60868">MDSLVDTWEKATIFDIDPRLLPPNPNAATPANRYINPATNTTYNFGRTWRPRIDPLALDLDGDGLETVGITANQQIRFDHDGDGVRTGTGWVKGDDALLVLDRNGNGIIDSGSELFGVDTILSNGQKAANGFAALADLDSNLDGIFSADDDQFANVRLWRDLNQDGISDAGELISLAEAGIASINLASTSANTNLAGGNILTATGTYTRTDGTTGTVGDLNLAHNPFYSEFTQAVPLSDAAKALPGMRGAGMVRDLREAASLDGQIVSDVDALAGLSRSQMLGALDTLIAHWAGTSTMQTSMDEAESRNFRIAYLPPGLAAANYRDDPANASSETIAALNTKAAYLRNLIGILEKFNGAHFVTVGNNRVTTGTGTTVNVSAGSGGANAMPYAFVALDAAQITLLEQSYAQLKESIYAGLVLETRLKPYLDQISLTIDENGIRLDFAALEAALDAKHATDPVNALIDRIELLKYAGSSLTQSGWETIGKINAWITLAEQNGDWASVRTAFPEAFTTTMTSNDDFRIGLNTAESYTGSNGNDIILARGGNDTLYGGAGNDFLDGGTGSDSLWRQWQ</sequence>
<name>A0A7Z7MWB6_9PROT</name>
<accession>A0A7Z7MWB6</accession>
<dbReference type="InterPro" id="IPR011049">
    <property type="entry name" value="Serralysin-like_metalloprot_C"/>
</dbReference>
<dbReference type="InterPro" id="IPR018511">
    <property type="entry name" value="Hemolysin-typ_Ca-bd_CS"/>
</dbReference>
<keyword evidence="2" id="KW-1185">Reference proteome</keyword>
<dbReference type="GO" id="GO:0005509">
    <property type="term" value="F:calcium ion binding"/>
    <property type="evidence" value="ECO:0007669"/>
    <property type="project" value="InterPro"/>
</dbReference>
<dbReference type="SUPFAM" id="SSF51120">
    <property type="entry name" value="beta-Roll"/>
    <property type="match status" value="1"/>
</dbReference>
<dbReference type="PRINTS" id="PR00313">
    <property type="entry name" value="CABNDNGRPT"/>
</dbReference>
<proteinExistence type="predicted"/>
<evidence type="ECO:0000313" key="1">
    <source>
        <dbReference type="EMBL" id="SMB32239.1"/>
    </source>
</evidence>
<dbReference type="RefSeq" id="WP_154717278.1">
    <property type="nucleotide sequence ID" value="NZ_LT837803.1"/>
</dbReference>
<organism evidence="1 2">
    <name type="scientific">Sterolibacterium denitrificans</name>
    <dbReference type="NCBI Taxonomy" id="157592"/>
    <lineage>
        <taxon>Bacteria</taxon>
        <taxon>Pseudomonadati</taxon>
        <taxon>Pseudomonadota</taxon>
        <taxon>Betaproteobacteria</taxon>
        <taxon>Nitrosomonadales</taxon>
        <taxon>Sterolibacteriaceae</taxon>
        <taxon>Sterolibacterium</taxon>
    </lineage>
</organism>
<dbReference type="InterPro" id="IPR001343">
    <property type="entry name" value="Hemolysn_Ca-bd"/>
</dbReference>
<dbReference type="PANTHER" id="PTHR39431">
    <property type="entry name" value="FRPA/C-RELATED PROTEIN"/>
    <property type="match status" value="1"/>
</dbReference>
<dbReference type="PROSITE" id="PS00330">
    <property type="entry name" value="HEMOLYSIN_CALCIUM"/>
    <property type="match status" value="2"/>
</dbReference>
<protein>
    <submittedName>
        <fullName evidence="1">Calcium-binding protein</fullName>
    </submittedName>
</protein>
<dbReference type="Proteomes" id="UP000242886">
    <property type="component" value="Chromosome SDENCHOL"/>
</dbReference>
<reference evidence="1" key="1">
    <citation type="submission" date="2017-03" db="EMBL/GenBank/DDBJ databases">
        <authorList>
            <consortium name="AG Boll"/>
        </authorList>
    </citation>
    <scope>NUCLEOTIDE SEQUENCE [LARGE SCALE GENOMIC DNA]</scope>
    <source>
        <strain evidence="1">Chol</strain>
    </source>
</reference>
<dbReference type="PANTHER" id="PTHR39431:SF1">
    <property type="entry name" value="FRPA_C-RELATED PROTEIN"/>
    <property type="match status" value="1"/>
</dbReference>
<dbReference type="Pfam" id="PF00353">
    <property type="entry name" value="HemolysinCabind"/>
    <property type="match status" value="1"/>
</dbReference>
<dbReference type="Gene3D" id="2.150.10.10">
    <property type="entry name" value="Serralysin-like metalloprotease, C-terminal"/>
    <property type="match status" value="1"/>
</dbReference>
<dbReference type="EMBL" id="LT837803">
    <property type="protein sequence ID" value="SMB32239.1"/>
    <property type="molecule type" value="Genomic_DNA"/>
</dbReference>
<gene>
    <name evidence="1" type="ORF">SDENCHOL_21306</name>
</gene>